<protein>
    <submittedName>
        <fullName evidence="2">Uncharacterized protein</fullName>
    </submittedName>
</protein>
<dbReference type="PANTHER" id="PTHR35632:SF1">
    <property type="entry name" value="MAJOR POLLEN ALLERGEN OLE E 6-LIKE"/>
    <property type="match status" value="1"/>
</dbReference>
<reference evidence="2 3" key="1">
    <citation type="journal article" date="2020" name="bioRxiv">
        <title>Sequence and annotation of 42 cannabis genomes reveals extensive copy number variation in cannabinoid synthesis and pathogen resistance genes.</title>
        <authorList>
            <person name="Mckernan K.J."/>
            <person name="Helbert Y."/>
            <person name="Kane L.T."/>
            <person name="Ebling H."/>
            <person name="Zhang L."/>
            <person name="Liu B."/>
            <person name="Eaton Z."/>
            <person name="Mclaughlin S."/>
            <person name="Kingan S."/>
            <person name="Baybayan P."/>
            <person name="Concepcion G."/>
            <person name="Jordan M."/>
            <person name="Riva A."/>
            <person name="Barbazuk W."/>
            <person name="Harkins T."/>
        </authorList>
    </citation>
    <scope>NUCLEOTIDE SEQUENCE [LARGE SCALE GENOMIC DNA]</scope>
    <source>
        <strain evidence="3">cv. Jamaican Lion 4</strain>
        <tissue evidence="2">Leaf</tissue>
    </source>
</reference>
<organism evidence="2 3">
    <name type="scientific">Cannabis sativa</name>
    <name type="common">Hemp</name>
    <name type="synonym">Marijuana</name>
    <dbReference type="NCBI Taxonomy" id="3483"/>
    <lineage>
        <taxon>Eukaryota</taxon>
        <taxon>Viridiplantae</taxon>
        <taxon>Streptophyta</taxon>
        <taxon>Embryophyta</taxon>
        <taxon>Tracheophyta</taxon>
        <taxon>Spermatophyta</taxon>
        <taxon>Magnoliopsida</taxon>
        <taxon>eudicotyledons</taxon>
        <taxon>Gunneridae</taxon>
        <taxon>Pentapetalae</taxon>
        <taxon>rosids</taxon>
        <taxon>fabids</taxon>
        <taxon>Rosales</taxon>
        <taxon>Cannabaceae</taxon>
        <taxon>Cannabis</taxon>
    </lineage>
</organism>
<dbReference type="SUPFAM" id="SSF111388">
    <property type="entry name" value="Pollen allergen ole e 6"/>
    <property type="match status" value="1"/>
</dbReference>
<dbReference type="Gene3D" id="1.10.287.720">
    <property type="entry name" value="Pollen allergen ole e 6"/>
    <property type="match status" value="1"/>
</dbReference>
<dbReference type="InterPro" id="IPR036466">
    <property type="entry name" value="Pollen_allergen_ole-e-6_sf"/>
</dbReference>
<dbReference type="AlphaFoldDB" id="A0A7J6FHH9"/>
<name>A0A7J6FHH9_CANSA</name>
<evidence type="ECO:0000256" key="1">
    <source>
        <dbReference type="SAM" id="SignalP"/>
    </source>
</evidence>
<dbReference type="EMBL" id="JAATIP010000119">
    <property type="protein sequence ID" value="KAF4370164.1"/>
    <property type="molecule type" value="Genomic_DNA"/>
</dbReference>
<evidence type="ECO:0000313" key="3">
    <source>
        <dbReference type="Proteomes" id="UP000525078"/>
    </source>
</evidence>
<dbReference type="InterPro" id="IPR015333">
    <property type="entry name" value="Pollen_allergen_ole-e-6"/>
</dbReference>
<keyword evidence="1" id="KW-0732">Signal</keyword>
<dbReference type="PANTHER" id="PTHR35632">
    <property type="entry name" value="MAJOR POLLEN ALLERGEN OLE E 6-LIKE"/>
    <property type="match status" value="1"/>
</dbReference>
<evidence type="ECO:0000313" key="2">
    <source>
        <dbReference type="EMBL" id="KAF4370164.1"/>
    </source>
</evidence>
<proteinExistence type="predicted"/>
<feature type="chain" id="PRO_5029509012" evidence="1">
    <location>
        <begin position="27"/>
        <end position="93"/>
    </location>
</feature>
<gene>
    <name evidence="2" type="ORF">F8388_007305</name>
</gene>
<feature type="signal peptide" evidence="1">
    <location>
        <begin position="1"/>
        <end position="26"/>
    </location>
</feature>
<comment type="caution">
    <text evidence="2">The sequence shown here is derived from an EMBL/GenBank/DDBJ whole genome shotgun (WGS) entry which is preliminary data.</text>
</comment>
<dbReference type="Proteomes" id="UP000525078">
    <property type="component" value="Unassembled WGS sequence"/>
</dbReference>
<accession>A0A7J6FHH9</accession>
<sequence>MANKMVAAFAICLVVFAALYASEGEAATADVDPQYSVCYSKCSKECLSTLENKGQYTKCETKCTNDCDDEEAAVSVGDRPSRCGVERIMIILQ</sequence>